<dbReference type="Proteomes" id="UP000297777">
    <property type="component" value="Unassembled WGS sequence"/>
</dbReference>
<dbReference type="EMBL" id="PQXH01000064">
    <property type="protein sequence ID" value="TGO13737.1"/>
    <property type="molecule type" value="Genomic_DNA"/>
</dbReference>
<evidence type="ECO:0000313" key="3">
    <source>
        <dbReference type="Proteomes" id="UP000297777"/>
    </source>
</evidence>
<protein>
    <submittedName>
        <fullName evidence="2">Uncharacterized protein</fullName>
    </submittedName>
</protein>
<evidence type="ECO:0000313" key="2">
    <source>
        <dbReference type="EMBL" id="TGO13737.1"/>
    </source>
</evidence>
<keyword evidence="3" id="KW-1185">Reference proteome</keyword>
<name>A0A4Z1EY24_9HELO</name>
<reference evidence="2 3" key="1">
    <citation type="submission" date="2017-12" db="EMBL/GenBank/DDBJ databases">
        <title>Comparative genomics of Botrytis spp.</title>
        <authorList>
            <person name="Valero-Jimenez C.A."/>
            <person name="Tapia P."/>
            <person name="Veloso J."/>
            <person name="Silva-Moreno E."/>
            <person name="Staats M."/>
            <person name="Valdes J.H."/>
            <person name="Van Kan J.A.L."/>
        </authorList>
    </citation>
    <scope>NUCLEOTIDE SEQUENCE [LARGE SCALE GENOMIC DNA]</scope>
    <source>
        <strain evidence="2 3">Bt9001</strain>
    </source>
</reference>
<evidence type="ECO:0000256" key="1">
    <source>
        <dbReference type="SAM" id="MobiDB-lite"/>
    </source>
</evidence>
<feature type="region of interest" description="Disordered" evidence="1">
    <location>
        <begin position="58"/>
        <end position="81"/>
    </location>
</feature>
<organism evidence="2 3">
    <name type="scientific">Botrytis tulipae</name>
    <dbReference type="NCBI Taxonomy" id="87230"/>
    <lineage>
        <taxon>Eukaryota</taxon>
        <taxon>Fungi</taxon>
        <taxon>Dikarya</taxon>
        <taxon>Ascomycota</taxon>
        <taxon>Pezizomycotina</taxon>
        <taxon>Leotiomycetes</taxon>
        <taxon>Helotiales</taxon>
        <taxon>Sclerotiniaceae</taxon>
        <taxon>Botrytis</taxon>
    </lineage>
</organism>
<dbReference type="AlphaFoldDB" id="A0A4Z1EY24"/>
<gene>
    <name evidence="2" type="ORF">BTUL_0064g00380</name>
</gene>
<proteinExistence type="predicted"/>
<sequence length="81" mass="9255">MTSAVSSTVAEGESRAIKNVSYKFETPDGISKFEWLIFPKKDNLVGLKQTEAQLRRRSRMQSYGHPRQQLAEASDILRTMH</sequence>
<accession>A0A4Z1EY24</accession>
<comment type="caution">
    <text evidence="2">The sequence shown here is derived from an EMBL/GenBank/DDBJ whole genome shotgun (WGS) entry which is preliminary data.</text>
</comment>